<feature type="transmembrane region" description="Helical" evidence="1">
    <location>
        <begin position="14"/>
        <end position="33"/>
    </location>
</feature>
<proteinExistence type="predicted"/>
<keyword evidence="2" id="KW-1185">Reference proteome</keyword>
<keyword evidence="1" id="KW-0472">Membrane</keyword>
<dbReference type="AlphaFoldDB" id="A0A915D0C5"/>
<evidence type="ECO:0000313" key="3">
    <source>
        <dbReference type="WBParaSite" id="jg142"/>
    </source>
</evidence>
<protein>
    <submittedName>
        <fullName evidence="3">Uncharacterized protein</fullName>
    </submittedName>
</protein>
<evidence type="ECO:0000256" key="1">
    <source>
        <dbReference type="SAM" id="Phobius"/>
    </source>
</evidence>
<accession>A0A915D0C5</accession>
<sequence>MECPTFAYRCEPSYMGGIWLPLTFVSFPAFYIGSIESDSIQMQPASPRTYPPLKSQLRMSMFPGLFADGECSPIECSKPDEGQFNLVVNPAAPDISLPSCCPYCLPSCSKVSVVCTYTACNPLPCVCAPDMLVHFEWDGSMVCVKKDKCPPQSTISTIAEACSAVECDQDSECAVVINNFSECSNLEKDVTGLDLDLALDDGEQHV</sequence>
<organism evidence="2 3">
    <name type="scientific">Ditylenchus dipsaci</name>
    <dbReference type="NCBI Taxonomy" id="166011"/>
    <lineage>
        <taxon>Eukaryota</taxon>
        <taxon>Metazoa</taxon>
        <taxon>Ecdysozoa</taxon>
        <taxon>Nematoda</taxon>
        <taxon>Chromadorea</taxon>
        <taxon>Rhabditida</taxon>
        <taxon>Tylenchina</taxon>
        <taxon>Tylenchomorpha</taxon>
        <taxon>Sphaerularioidea</taxon>
        <taxon>Anguinidae</taxon>
        <taxon>Anguininae</taxon>
        <taxon>Ditylenchus</taxon>
    </lineage>
</organism>
<keyword evidence="1" id="KW-0812">Transmembrane</keyword>
<evidence type="ECO:0000313" key="2">
    <source>
        <dbReference type="Proteomes" id="UP000887574"/>
    </source>
</evidence>
<name>A0A915D0C5_9BILA</name>
<reference evidence="3" key="1">
    <citation type="submission" date="2022-11" db="UniProtKB">
        <authorList>
            <consortium name="WormBaseParasite"/>
        </authorList>
    </citation>
    <scope>IDENTIFICATION</scope>
</reference>
<dbReference type="WBParaSite" id="jg142">
    <property type="protein sequence ID" value="jg142"/>
    <property type="gene ID" value="jg142"/>
</dbReference>
<keyword evidence="1" id="KW-1133">Transmembrane helix</keyword>
<dbReference type="Proteomes" id="UP000887574">
    <property type="component" value="Unplaced"/>
</dbReference>